<evidence type="ECO:0000313" key="3">
    <source>
        <dbReference type="EMBL" id="RIH88168.1"/>
    </source>
</evidence>
<dbReference type="Pfam" id="PF00581">
    <property type="entry name" value="Rhodanese"/>
    <property type="match status" value="2"/>
</dbReference>
<dbReference type="GO" id="GO:0070813">
    <property type="term" value="P:hydrogen sulfide metabolic process"/>
    <property type="evidence" value="ECO:0007669"/>
    <property type="project" value="TreeGrafter"/>
</dbReference>
<dbReference type="InterPro" id="IPR001279">
    <property type="entry name" value="Metallo-B-lactamas"/>
</dbReference>
<dbReference type="SUPFAM" id="SSF52821">
    <property type="entry name" value="Rhodanese/Cell cycle control phosphatase"/>
    <property type="match status" value="2"/>
</dbReference>
<dbReference type="SMART" id="SM00849">
    <property type="entry name" value="Lactamase_B"/>
    <property type="match status" value="1"/>
</dbReference>
<gene>
    <name evidence="3" type="primary">gloC_1</name>
    <name evidence="3" type="ORF">Mterra_01018</name>
</gene>
<keyword evidence="3" id="KW-0378">Hydrolase</keyword>
<proteinExistence type="predicted"/>
<dbReference type="Gene3D" id="3.60.15.10">
    <property type="entry name" value="Ribonuclease Z/Hydroxyacylglutathione hydrolase-like"/>
    <property type="match status" value="1"/>
</dbReference>
<dbReference type="PROSITE" id="PS00380">
    <property type="entry name" value="RHODANESE_1"/>
    <property type="match status" value="1"/>
</dbReference>
<dbReference type="InterPro" id="IPR036866">
    <property type="entry name" value="RibonucZ/Hydroxyglut_hydro"/>
</dbReference>
<dbReference type="InterPro" id="IPR051682">
    <property type="entry name" value="Mito_Persulfide_Diox"/>
</dbReference>
<dbReference type="Pfam" id="PF00753">
    <property type="entry name" value="Lactamase_B"/>
    <property type="match status" value="1"/>
</dbReference>
<evidence type="ECO:0000259" key="2">
    <source>
        <dbReference type="PROSITE" id="PS50206"/>
    </source>
</evidence>
<dbReference type="InterPro" id="IPR044528">
    <property type="entry name" value="POD-like_MBL-fold"/>
</dbReference>
<feature type="domain" description="Rhodanese" evidence="2">
    <location>
        <begin position="282"/>
        <end position="371"/>
    </location>
</feature>
<dbReference type="GO" id="GO:0006749">
    <property type="term" value="P:glutathione metabolic process"/>
    <property type="evidence" value="ECO:0007669"/>
    <property type="project" value="InterPro"/>
</dbReference>
<dbReference type="GO" id="GO:0004792">
    <property type="term" value="F:thiosulfate-cyanide sulfurtransferase activity"/>
    <property type="evidence" value="ECO:0007669"/>
    <property type="project" value="InterPro"/>
</dbReference>
<dbReference type="InterPro" id="IPR001307">
    <property type="entry name" value="Thiosulphate_STrfase_CS"/>
</dbReference>
<dbReference type="OrthoDB" id="9784009at2"/>
<dbReference type="AlphaFoldDB" id="A0A399EVV6"/>
<dbReference type="GO" id="GO:0050313">
    <property type="term" value="F:sulfur dioxygenase activity"/>
    <property type="evidence" value="ECO:0007669"/>
    <property type="project" value="InterPro"/>
</dbReference>
<dbReference type="InterPro" id="IPR036873">
    <property type="entry name" value="Rhodanese-like_dom_sf"/>
</dbReference>
<dbReference type="SUPFAM" id="SSF56281">
    <property type="entry name" value="Metallo-hydrolase/oxidoreductase"/>
    <property type="match status" value="1"/>
</dbReference>
<dbReference type="GO" id="GO:0046872">
    <property type="term" value="F:metal ion binding"/>
    <property type="evidence" value="ECO:0007669"/>
    <property type="project" value="UniProtKB-KW"/>
</dbReference>
<dbReference type="PROSITE" id="PS50206">
    <property type="entry name" value="RHODANESE_3"/>
    <property type="match status" value="2"/>
</dbReference>
<dbReference type="CDD" id="cd00158">
    <property type="entry name" value="RHOD"/>
    <property type="match status" value="1"/>
</dbReference>
<dbReference type="PANTHER" id="PTHR43084">
    <property type="entry name" value="PERSULFIDE DIOXYGENASE ETHE1"/>
    <property type="match status" value="1"/>
</dbReference>
<evidence type="ECO:0000256" key="1">
    <source>
        <dbReference type="ARBA" id="ARBA00022723"/>
    </source>
</evidence>
<dbReference type="GO" id="GO:0004416">
    <property type="term" value="F:hydroxyacylglutathione hydrolase activity"/>
    <property type="evidence" value="ECO:0007669"/>
    <property type="project" value="UniProtKB-EC"/>
</dbReference>
<feature type="domain" description="Rhodanese" evidence="2">
    <location>
        <begin position="383"/>
        <end position="471"/>
    </location>
</feature>
<dbReference type="EC" id="3.1.2.6" evidence="3"/>
<dbReference type="RefSeq" id="WP_119314197.1">
    <property type="nucleotide sequence ID" value="NZ_QXDL01000028.1"/>
</dbReference>
<dbReference type="SMART" id="SM00450">
    <property type="entry name" value="RHOD"/>
    <property type="match status" value="2"/>
</dbReference>
<name>A0A399EVV6_9DEIN</name>
<dbReference type="InterPro" id="IPR001763">
    <property type="entry name" value="Rhodanese-like_dom"/>
</dbReference>
<sequence>MFFRQIYEEGLAQASYLVGCQTTGEAVVVDPRRDVGVYLAEAERNKLRVVAVTETHVHADYLSGARELAKAAGATLYLSDEGGEGWKYGGLEGFEHVRLRDGDEIRLGNVRVRALHTPGHTPEHLSFLVTDGAAADEPGLVLTGDFVFVGDVGRPDLLEEAAGIKGTAEPGARQMFRSLKGKLLTLPDYVQVWPGHGAGSACGKALGALPSTTVGYERRFAWWADYLRRGDEEGFVRALLEGQPEAPYYFARMKRLNRDGVPILGEVPPARRLTPGQFRQALQDGAVLVDTRDKSAFARGHLPGSINIPAGKNFPTWAGWLLPYDRPLVLLASPQQADELARQLVRVGLDDVRGYVPGLEGYAEGGLEPAPQVTAAEARALWERGEAAFLDVRAADEYRAGHVPGALNLHAGRVTRHLQRIPRDRPVIAYCLSGDRSSTAVSALLAAGFTNVINLAGGIRAWEREGYPLERTPAREPAND</sequence>
<dbReference type="Proteomes" id="UP000265715">
    <property type="component" value="Unassembled WGS sequence"/>
</dbReference>
<dbReference type="Gene3D" id="3.40.250.10">
    <property type="entry name" value="Rhodanese-like domain"/>
    <property type="match status" value="2"/>
</dbReference>
<keyword evidence="1" id="KW-0479">Metal-binding</keyword>
<dbReference type="FunFam" id="3.60.15.10:FF:000030">
    <property type="entry name" value="Metallo-beta-lactamase family protein"/>
    <property type="match status" value="1"/>
</dbReference>
<comment type="caution">
    <text evidence="3">The sequence shown here is derived from an EMBL/GenBank/DDBJ whole genome shotgun (WGS) entry which is preliminary data.</text>
</comment>
<reference evidence="3 4" key="1">
    <citation type="submission" date="2018-08" db="EMBL/GenBank/DDBJ databases">
        <title>Meiothermus terrae DSM 26712 genome sequencing project.</title>
        <authorList>
            <person name="Da Costa M.S."/>
            <person name="Albuquerque L."/>
            <person name="Raposo P."/>
            <person name="Froufe H.J.C."/>
            <person name="Barroso C.S."/>
            <person name="Egas C."/>
        </authorList>
    </citation>
    <scope>NUCLEOTIDE SEQUENCE [LARGE SCALE GENOMIC DNA]</scope>
    <source>
        <strain evidence="3 4">DSM 26712</strain>
    </source>
</reference>
<accession>A0A399EVV6</accession>
<dbReference type="CDD" id="cd07724">
    <property type="entry name" value="POD-like_MBL-fold"/>
    <property type="match status" value="1"/>
</dbReference>
<dbReference type="EMBL" id="QXDL01000028">
    <property type="protein sequence ID" value="RIH88168.1"/>
    <property type="molecule type" value="Genomic_DNA"/>
</dbReference>
<keyword evidence="4" id="KW-1185">Reference proteome</keyword>
<dbReference type="PANTHER" id="PTHR43084:SF1">
    <property type="entry name" value="PERSULFIDE DIOXYGENASE ETHE1, MITOCHONDRIAL"/>
    <property type="match status" value="1"/>
</dbReference>
<organism evidence="3 4">
    <name type="scientific">Calidithermus terrae</name>
    <dbReference type="NCBI Taxonomy" id="1408545"/>
    <lineage>
        <taxon>Bacteria</taxon>
        <taxon>Thermotogati</taxon>
        <taxon>Deinococcota</taxon>
        <taxon>Deinococci</taxon>
        <taxon>Thermales</taxon>
        <taxon>Thermaceae</taxon>
        <taxon>Calidithermus</taxon>
    </lineage>
</organism>
<evidence type="ECO:0000313" key="4">
    <source>
        <dbReference type="Proteomes" id="UP000265715"/>
    </source>
</evidence>
<protein>
    <submittedName>
        <fullName evidence="3">Hydroxyacylglutathione hydrolase GloC</fullName>
        <ecNumber evidence="3">3.1.2.6</ecNumber>
    </submittedName>
</protein>